<proteinExistence type="predicted"/>
<comment type="caution">
    <text evidence="1">The sequence shown here is derived from an EMBL/GenBank/DDBJ whole genome shotgun (WGS) entry which is preliminary data.</text>
</comment>
<reference evidence="1 2" key="1">
    <citation type="submission" date="2009-01" db="EMBL/GenBank/DDBJ databases">
        <authorList>
            <person name="Qin X."/>
            <person name="Bachman B."/>
            <person name="Battles P."/>
            <person name="Bell A."/>
            <person name="Bess C."/>
            <person name="Bickham C."/>
            <person name="Chaboub L."/>
            <person name="Chen D."/>
            <person name="Coyle M."/>
            <person name="Deiros D.R."/>
            <person name="Dinh H."/>
            <person name="Forbes L."/>
            <person name="Fowler G."/>
            <person name="Francisco L."/>
            <person name="Fu Q."/>
            <person name="Gubbala S."/>
            <person name="Hale W."/>
            <person name="Han Y."/>
            <person name="Hemphill L."/>
            <person name="Highlander S.K."/>
            <person name="Hirani K."/>
            <person name="Hogues M."/>
            <person name="Jackson L."/>
            <person name="Jakkamsetti A."/>
            <person name="Javaid M."/>
            <person name="Jiang H."/>
            <person name="Korchina V."/>
            <person name="Kovar C."/>
            <person name="Lara F."/>
            <person name="Lee S."/>
            <person name="Mata R."/>
            <person name="Mathew T."/>
            <person name="Moen C."/>
            <person name="Morales K."/>
            <person name="Munidasa M."/>
            <person name="Nazareth L."/>
            <person name="Ngo R."/>
            <person name="Nguyen L."/>
            <person name="Okwuonu G."/>
            <person name="Ongeri F."/>
            <person name="Patil S."/>
            <person name="Petrosino J."/>
            <person name="Pham C."/>
            <person name="Pham P."/>
            <person name="Pu L.-L."/>
            <person name="Puazo M."/>
            <person name="Raj R."/>
            <person name="Reid J."/>
            <person name="Rouhana J."/>
            <person name="Saada N."/>
            <person name="Shang Y."/>
            <person name="Simmons D."/>
            <person name="Thornton R."/>
            <person name="Warren J."/>
            <person name="Weissenberger G."/>
            <person name="Zhang J."/>
            <person name="Zhang L."/>
            <person name="Zhou C."/>
            <person name="Zhu D."/>
            <person name="Muzny D."/>
            <person name="Worley K."/>
            <person name="Gibbs R."/>
        </authorList>
    </citation>
    <scope>NUCLEOTIDE SEQUENCE [LARGE SCALE GENOMIC DNA]</scope>
    <source>
        <strain evidence="1 2">ATCC 33300</strain>
    </source>
</reference>
<organism evidence="1 2">
    <name type="scientific">Sphingobacterium spiritivorum ATCC 33300</name>
    <dbReference type="NCBI Taxonomy" id="525372"/>
    <lineage>
        <taxon>Bacteria</taxon>
        <taxon>Pseudomonadati</taxon>
        <taxon>Bacteroidota</taxon>
        <taxon>Sphingobacteriia</taxon>
        <taxon>Sphingobacteriales</taxon>
        <taxon>Sphingobacteriaceae</taxon>
        <taxon>Sphingobacterium</taxon>
    </lineage>
</organism>
<evidence type="ECO:0000313" key="1">
    <source>
        <dbReference type="EMBL" id="EEI91563.1"/>
    </source>
</evidence>
<gene>
    <name evidence="1" type="ORF">HMPREF0765_2873</name>
</gene>
<name>C2FZW7_SPHSI</name>
<dbReference type="AlphaFoldDB" id="C2FZW7"/>
<dbReference type="Proteomes" id="UP000006241">
    <property type="component" value="Unassembled WGS sequence"/>
</dbReference>
<accession>C2FZW7</accession>
<protein>
    <submittedName>
        <fullName evidence="1">Uncharacterized protein</fullName>
    </submittedName>
</protein>
<dbReference type="EMBL" id="ACHB01000069">
    <property type="protein sequence ID" value="EEI91563.1"/>
    <property type="molecule type" value="Genomic_DNA"/>
</dbReference>
<dbReference type="RefSeq" id="WP_003008331.1">
    <property type="nucleotide sequence ID" value="NZ_GG668632.1"/>
</dbReference>
<evidence type="ECO:0000313" key="2">
    <source>
        <dbReference type="Proteomes" id="UP000006241"/>
    </source>
</evidence>
<dbReference type="HOGENOM" id="CLU_2737989_0_0_10"/>
<sequence length="71" mass="8256">MEVAMRQVPEKIKEIKSFAINEVFAQDLSKLDPQAREVLEKVINYMEKKYIKVPMVMAKEILVKTSEAENN</sequence>